<evidence type="ECO:0000313" key="3">
    <source>
        <dbReference type="Proteomes" id="UP001245184"/>
    </source>
</evidence>
<gene>
    <name evidence="2" type="ORF">QF025_003023</name>
</gene>
<comment type="caution">
    <text evidence="2">The sequence shown here is derived from an EMBL/GenBank/DDBJ whole genome shotgun (WGS) entry which is preliminary data.</text>
</comment>
<dbReference type="EMBL" id="JAVIZN010000002">
    <property type="protein sequence ID" value="MDR6204303.1"/>
    <property type="molecule type" value="Genomic_DNA"/>
</dbReference>
<evidence type="ECO:0000313" key="2">
    <source>
        <dbReference type="EMBL" id="MDR6204303.1"/>
    </source>
</evidence>
<dbReference type="Proteomes" id="UP001245184">
    <property type="component" value="Unassembled WGS sequence"/>
</dbReference>
<feature type="compositionally biased region" description="Low complexity" evidence="1">
    <location>
        <begin position="40"/>
        <end position="51"/>
    </location>
</feature>
<dbReference type="RefSeq" id="WP_374709714.1">
    <property type="nucleotide sequence ID" value="NZ_JAVIZN010000002.1"/>
</dbReference>
<protein>
    <recommendedName>
        <fullName evidence="4">DUF899 domain-containing protein</fullName>
    </recommendedName>
</protein>
<proteinExistence type="predicted"/>
<evidence type="ECO:0000256" key="1">
    <source>
        <dbReference type="SAM" id="MobiDB-lite"/>
    </source>
</evidence>
<feature type="region of interest" description="Disordered" evidence="1">
    <location>
        <begin position="20"/>
        <end position="51"/>
    </location>
</feature>
<feature type="compositionally biased region" description="Basic and acidic residues" evidence="1">
    <location>
        <begin position="20"/>
        <end position="39"/>
    </location>
</feature>
<accession>A0ABD5CH66</accession>
<evidence type="ECO:0008006" key="4">
    <source>
        <dbReference type="Google" id="ProtNLM"/>
    </source>
</evidence>
<reference evidence="2 3" key="1">
    <citation type="submission" date="2023-08" db="EMBL/GenBank/DDBJ databases">
        <title>Genome sequencing of plant associated microbes to promote plant fitness in Sorghum bicolor and Oryza sativa.</title>
        <authorList>
            <person name="Coleman-Derr D."/>
        </authorList>
    </citation>
    <scope>NUCLEOTIDE SEQUENCE [LARGE SCALE GENOMIC DNA]</scope>
    <source>
        <strain evidence="2 3">SLBN-33</strain>
    </source>
</reference>
<sequence>MTTLNEYLVQKRAAWLAKREAARNDPDLKSNRLKARESDPIAPQQAAAPAQ</sequence>
<name>A0ABD5CH66_9BURK</name>
<dbReference type="AlphaFoldDB" id="A0ABD5CH66"/>
<organism evidence="2 3">
    <name type="scientific">Paraburkholderia graminis</name>
    <dbReference type="NCBI Taxonomy" id="60548"/>
    <lineage>
        <taxon>Bacteria</taxon>
        <taxon>Pseudomonadati</taxon>
        <taxon>Pseudomonadota</taxon>
        <taxon>Betaproteobacteria</taxon>
        <taxon>Burkholderiales</taxon>
        <taxon>Burkholderiaceae</taxon>
        <taxon>Paraburkholderia</taxon>
    </lineage>
</organism>